<keyword evidence="2" id="KW-1185">Reference proteome</keyword>
<proteinExistence type="predicted"/>
<dbReference type="EnsemblPlants" id="evm.model.01.1597">
    <property type="protein sequence ID" value="cds.evm.model.01.1597"/>
    <property type="gene ID" value="evm.TU.01.1597"/>
</dbReference>
<evidence type="ECO:0000313" key="2">
    <source>
        <dbReference type="Proteomes" id="UP000596661"/>
    </source>
</evidence>
<name>A0A803NHS1_CANSA</name>
<dbReference type="InterPro" id="IPR021109">
    <property type="entry name" value="Peptidase_aspartic_dom_sf"/>
</dbReference>
<dbReference type="PANTHER" id="PTHR33240:SF15">
    <property type="entry name" value="GAG-PRO-LIKE PROTEIN"/>
    <property type="match status" value="1"/>
</dbReference>
<evidence type="ECO:0000313" key="1">
    <source>
        <dbReference type="EnsemblPlants" id="cds.evm.model.01.1597"/>
    </source>
</evidence>
<sequence>MIPPVDGHLQVIIGGPHIVGDLTKARERYAQTLKHKQKDEVLAMEERKPKQLHKEEPIISFSEEDFDHIIYPHNDPLVVDVQIVNKMVAQTVIDNGASSNILFKTTYEKMGLQLKDLVPCTQLVYGFSDQIIAPLRHTRLPLTIGKALTTTIVMTFLVGTFTHK</sequence>
<organism evidence="1 2">
    <name type="scientific">Cannabis sativa</name>
    <name type="common">Hemp</name>
    <name type="synonym">Marijuana</name>
    <dbReference type="NCBI Taxonomy" id="3483"/>
    <lineage>
        <taxon>Eukaryota</taxon>
        <taxon>Viridiplantae</taxon>
        <taxon>Streptophyta</taxon>
        <taxon>Embryophyta</taxon>
        <taxon>Tracheophyta</taxon>
        <taxon>Spermatophyta</taxon>
        <taxon>Magnoliopsida</taxon>
        <taxon>eudicotyledons</taxon>
        <taxon>Gunneridae</taxon>
        <taxon>Pentapetalae</taxon>
        <taxon>rosids</taxon>
        <taxon>fabids</taxon>
        <taxon>Rosales</taxon>
        <taxon>Cannabaceae</taxon>
        <taxon>Cannabis</taxon>
    </lineage>
</organism>
<dbReference type="Gene3D" id="2.40.70.10">
    <property type="entry name" value="Acid Proteases"/>
    <property type="match status" value="1"/>
</dbReference>
<dbReference type="AlphaFoldDB" id="A0A803NHS1"/>
<dbReference type="EMBL" id="UZAU01000041">
    <property type="status" value="NOT_ANNOTATED_CDS"/>
    <property type="molecule type" value="Genomic_DNA"/>
</dbReference>
<dbReference type="Proteomes" id="UP000596661">
    <property type="component" value="Chromosome 1"/>
</dbReference>
<reference evidence="1" key="1">
    <citation type="submission" date="2018-11" db="EMBL/GenBank/DDBJ databases">
        <authorList>
            <person name="Grassa J C."/>
        </authorList>
    </citation>
    <scope>NUCLEOTIDE SEQUENCE [LARGE SCALE GENOMIC DNA]</scope>
</reference>
<dbReference type="PANTHER" id="PTHR33240">
    <property type="entry name" value="OS08G0508500 PROTEIN"/>
    <property type="match status" value="1"/>
</dbReference>
<reference evidence="1" key="2">
    <citation type="submission" date="2021-03" db="UniProtKB">
        <authorList>
            <consortium name="EnsemblPlants"/>
        </authorList>
    </citation>
    <scope>IDENTIFICATION</scope>
</reference>
<dbReference type="Gramene" id="evm.model.01.1597">
    <property type="protein sequence ID" value="cds.evm.model.01.1597"/>
    <property type="gene ID" value="evm.TU.01.1597"/>
</dbReference>
<accession>A0A803NHS1</accession>
<protein>
    <submittedName>
        <fullName evidence="1">Uncharacterized protein</fullName>
    </submittedName>
</protein>